<gene>
    <name evidence="3" type="ORF">TRAPUB_6922</name>
</gene>
<reference evidence="3 4" key="1">
    <citation type="submission" date="2016-10" db="EMBL/GenBank/DDBJ databases">
        <title>Genome sequence of the basidiomycete white-rot fungus Trametes pubescens.</title>
        <authorList>
            <person name="Makela M.R."/>
            <person name="Granchi Z."/>
            <person name="Peng M."/>
            <person name="De Vries R.P."/>
            <person name="Grigoriev I."/>
            <person name="Riley R."/>
            <person name="Hilden K."/>
        </authorList>
    </citation>
    <scope>NUCLEOTIDE SEQUENCE [LARGE SCALE GENOMIC DNA]</scope>
    <source>
        <strain evidence="3 4">FBCC735</strain>
    </source>
</reference>
<feature type="compositionally biased region" description="Acidic residues" evidence="1">
    <location>
        <begin position="209"/>
        <end position="223"/>
    </location>
</feature>
<accession>A0A1M2V4M3</accession>
<evidence type="ECO:0000256" key="1">
    <source>
        <dbReference type="SAM" id="MobiDB-lite"/>
    </source>
</evidence>
<feature type="signal peptide" evidence="2">
    <location>
        <begin position="1"/>
        <end position="17"/>
    </location>
</feature>
<feature type="chain" id="PRO_5012612019" description="C2H2-type domain-containing protein" evidence="2">
    <location>
        <begin position="18"/>
        <end position="294"/>
    </location>
</feature>
<dbReference type="EMBL" id="MNAD01001664">
    <property type="protein sequence ID" value="OJT02554.1"/>
    <property type="molecule type" value="Genomic_DNA"/>
</dbReference>
<dbReference type="Proteomes" id="UP000184267">
    <property type="component" value="Unassembled WGS sequence"/>
</dbReference>
<evidence type="ECO:0000313" key="4">
    <source>
        <dbReference type="Proteomes" id="UP000184267"/>
    </source>
</evidence>
<name>A0A1M2V4M3_TRAPU</name>
<feature type="region of interest" description="Disordered" evidence="1">
    <location>
        <begin position="159"/>
        <end position="243"/>
    </location>
</feature>
<keyword evidence="2" id="KW-0732">Signal</keyword>
<comment type="caution">
    <text evidence="3">The sequence shown here is derived from an EMBL/GenBank/DDBJ whole genome shotgun (WGS) entry which is preliminary data.</text>
</comment>
<feature type="compositionally biased region" description="Polar residues" evidence="1">
    <location>
        <begin position="178"/>
        <end position="190"/>
    </location>
</feature>
<evidence type="ECO:0008006" key="5">
    <source>
        <dbReference type="Google" id="ProtNLM"/>
    </source>
</evidence>
<protein>
    <recommendedName>
        <fullName evidence="5">C2H2-type domain-containing protein</fullName>
    </recommendedName>
</protein>
<sequence length="294" mass="31678">MRLNGALRTTTISFVLAVPGLSPTGHWSVYSIDFGGPEAQMLGYNKHDYQEDCFVPEGGDVALPYARLLLPARGGYRANQRLCLHTPSILASRGPRFPLAYSFDIAPSTVIPVPLPEVGTSGRIEHAPQTVDSSQATASALERTKRTLQPHLVQLKWLTRPEGIAENHPPTAPRRNSRASPSVAVSNTASPVAGPPNLRRASPGTEAAAVDESDSESDTGDDDDHAHAGTGSGGKRAKRELRTKVQVASVTRKDLPKSPCPVQGCETMFDLLTHDLKRHYKPRARRQSVSAVSL</sequence>
<proteinExistence type="predicted"/>
<keyword evidence="4" id="KW-1185">Reference proteome</keyword>
<evidence type="ECO:0000313" key="3">
    <source>
        <dbReference type="EMBL" id="OJT02554.1"/>
    </source>
</evidence>
<organism evidence="3 4">
    <name type="scientific">Trametes pubescens</name>
    <name type="common">White-rot fungus</name>
    <dbReference type="NCBI Taxonomy" id="154538"/>
    <lineage>
        <taxon>Eukaryota</taxon>
        <taxon>Fungi</taxon>
        <taxon>Dikarya</taxon>
        <taxon>Basidiomycota</taxon>
        <taxon>Agaricomycotina</taxon>
        <taxon>Agaricomycetes</taxon>
        <taxon>Polyporales</taxon>
        <taxon>Polyporaceae</taxon>
        <taxon>Trametes</taxon>
    </lineage>
</organism>
<dbReference type="AlphaFoldDB" id="A0A1M2V4M3"/>
<evidence type="ECO:0000256" key="2">
    <source>
        <dbReference type="SAM" id="SignalP"/>
    </source>
</evidence>